<evidence type="ECO:0008006" key="3">
    <source>
        <dbReference type="Google" id="ProtNLM"/>
    </source>
</evidence>
<dbReference type="InterPro" id="IPR026325">
    <property type="entry name" value="DUF932"/>
</dbReference>
<gene>
    <name evidence="1" type="ORF">TM448A00065_0065</name>
    <name evidence="2" type="ORF">TM448B00134_0042</name>
</gene>
<dbReference type="Pfam" id="PF06067">
    <property type="entry name" value="DUF932"/>
    <property type="match status" value="1"/>
</dbReference>
<evidence type="ECO:0000313" key="2">
    <source>
        <dbReference type="EMBL" id="QJH93748.1"/>
    </source>
</evidence>
<protein>
    <recommendedName>
        <fullName evidence="3">DUF932 domain-containing protein</fullName>
    </recommendedName>
</protein>
<dbReference type="AlphaFoldDB" id="A0A6H1Z991"/>
<proteinExistence type="predicted"/>
<evidence type="ECO:0000313" key="1">
    <source>
        <dbReference type="EMBL" id="QJA44019.1"/>
    </source>
</evidence>
<organism evidence="1">
    <name type="scientific">viral metagenome</name>
    <dbReference type="NCBI Taxonomy" id="1070528"/>
    <lineage>
        <taxon>unclassified sequences</taxon>
        <taxon>metagenomes</taxon>
        <taxon>organismal metagenomes</taxon>
    </lineage>
</organism>
<dbReference type="EMBL" id="MT143972">
    <property type="protein sequence ID" value="QJA44019.1"/>
    <property type="molecule type" value="Genomic_DNA"/>
</dbReference>
<accession>A0A6H1Z991</accession>
<name>A0A6H1Z991_9ZZZZ</name>
<reference evidence="1" key="1">
    <citation type="submission" date="2020-03" db="EMBL/GenBank/DDBJ databases">
        <title>The deep terrestrial virosphere.</title>
        <authorList>
            <person name="Holmfeldt K."/>
            <person name="Nilsson E."/>
            <person name="Simone D."/>
            <person name="Lopez-Fernandez M."/>
            <person name="Wu X."/>
            <person name="de Brujin I."/>
            <person name="Lundin D."/>
            <person name="Andersson A."/>
            <person name="Bertilsson S."/>
            <person name="Dopson M."/>
        </authorList>
    </citation>
    <scope>NUCLEOTIDE SEQUENCE</scope>
    <source>
        <strain evidence="1">TM448A00065</strain>
        <strain evidence="2">TM448B00134</strain>
    </source>
</reference>
<sequence length="375" mass="41009">MSANVERMYSGEGLVPWWVGLEQGNAVVLDGLLTAVDALVPAGLDWEPELKKLYTEHGEVEGWRALVRDDTGSHLGVVTDEYSILHNRSMAETCDLMVDGEARCTTAGVLRSGAVVWFAMKLGEFQVVGDKSPIDLYAVVTTGHDGRHRCKVLITPIRVVCQNTLRAAKLASKWEVSILHHGDTHGRLDTAVQAARQALLFGEKFKALGDLMVTARYGEEFGPILAKVLTATGKEKDWLKEQQVKDERPSWCPDPGLPITEQLLQAATYIPDDLVPPRTREERDTIERLLIGAGAVGVEGTELEGTAWGAFQGVAQWTDHGKLADMSDTKLAKGGDRRAENILWGKGPEIKQTALDIILEQTGLTEQADSVMSFA</sequence>
<dbReference type="EMBL" id="MT144591">
    <property type="protein sequence ID" value="QJH93748.1"/>
    <property type="molecule type" value="Genomic_DNA"/>
</dbReference>